<protein>
    <recommendedName>
        <fullName evidence="2">DUF4812 domain-containing protein</fullName>
    </recommendedName>
</protein>
<reference evidence="3 4" key="1">
    <citation type="submission" date="2015-07" db="EMBL/GenBank/DDBJ databases">
        <title>The genome of Habropoda laboriosa.</title>
        <authorList>
            <person name="Pan H."/>
            <person name="Kapheim K."/>
        </authorList>
    </citation>
    <scope>NUCLEOTIDE SEQUENCE [LARGE SCALE GENOMIC DNA]</scope>
    <source>
        <strain evidence="3">0110345459</strain>
    </source>
</reference>
<dbReference type="Pfam" id="PF16071">
    <property type="entry name" value="DUF4812"/>
    <property type="match status" value="1"/>
</dbReference>
<evidence type="ECO:0000259" key="2">
    <source>
        <dbReference type="Pfam" id="PF16071"/>
    </source>
</evidence>
<keyword evidence="4" id="KW-1185">Reference proteome</keyword>
<dbReference type="InterPro" id="IPR032084">
    <property type="entry name" value="DUF4812"/>
</dbReference>
<dbReference type="Proteomes" id="UP000053825">
    <property type="component" value="Unassembled WGS sequence"/>
</dbReference>
<proteinExistence type="predicted"/>
<dbReference type="STRING" id="597456.A0A0L7RIE7"/>
<sequence>MKNQKCCGHCPGKLLPPGSNELHECCQPRYVSGNLKISSLKKLVSDDPVRKEVKEDVPLPLPENRSLCYDRFAIAKKLHAENLEHQPLPDRVDDSIFKNVRSQGCCCGSCKHCERTDEDCLKKLSRRYEPVLGYKEPKTKMDLAICWETPVDPVYEPHKPAHIDGSEGGLAPAIFSLVQHTSTSRASLHSGSARKEEPPTSGRGRYRSQEDGNHSGNENKVVDSKDGKCCCECLCKDLDKVKISKKIQVGGGPRNVSFRKCVACEAKNIKEDPRLIRSAVGLALGMEKSENNPRKTGIKSTIPRPRTPFARRNFCIDSLSPPFSVVNGYRDADFPEHWRLMSVYQQSYRNPYRRRNYRC</sequence>
<dbReference type="OrthoDB" id="521617at2759"/>
<accession>A0A0L7RIE7</accession>
<feature type="region of interest" description="Disordered" evidence="1">
    <location>
        <begin position="183"/>
        <end position="222"/>
    </location>
</feature>
<organism evidence="3 4">
    <name type="scientific">Habropoda laboriosa</name>
    <dbReference type="NCBI Taxonomy" id="597456"/>
    <lineage>
        <taxon>Eukaryota</taxon>
        <taxon>Metazoa</taxon>
        <taxon>Ecdysozoa</taxon>
        <taxon>Arthropoda</taxon>
        <taxon>Hexapoda</taxon>
        <taxon>Insecta</taxon>
        <taxon>Pterygota</taxon>
        <taxon>Neoptera</taxon>
        <taxon>Endopterygota</taxon>
        <taxon>Hymenoptera</taxon>
        <taxon>Apocrita</taxon>
        <taxon>Aculeata</taxon>
        <taxon>Apoidea</taxon>
        <taxon>Anthophila</taxon>
        <taxon>Apidae</taxon>
        <taxon>Habropoda</taxon>
    </lineage>
</organism>
<gene>
    <name evidence="3" type="ORF">WH47_03620</name>
</gene>
<dbReference type="AlphaFoldDB" id="A0A0L7RIE7"/>
<evidence type="ECO:0000313" key="3">
    <source>
        <dbReference type="EMBL" id="KOC70604.1"/>
    </source>
</evidence>
<dbReference type="EMBL" id="KQ414584">
    <property type="protein sequence ID" value="KOC70604.1"/>
    <property type="molecule type" value="Genomic_DNA"/>
</dbReference>
<name>A0A0L7RIE7_9HYME</name>
<evidence type="ECO:0000256" key="1">
    <source>
        <dbReference type="SAM" id="MobiDB-lite"/>
    </source>
</evidence>
<feature type="domain" description="DUF4812" evidence="2">
    <location>
        <begin position="301"/>
        <end position="355"/>
    </location>
</feature>
<evidence type="ECO:0000313" key="4">
    <source>
        <dbReference type="Proteomes" id="UP000053825"/>
    </source>
</evidence>